<dbReference type="EMBL" id="FLQU01000311">
    <property type="protein sequence ID" value="SBS83805.1"/>
    <property type="molecule type" value="Genomic_DNA"/>
</dbReference>
<accession>A0A1A8VTE5</accession>
<proteinExistence type="predicted"/>
<dbReference type="Proteomes" id="UP000078560">
    <property type="component" value="Unassembled WGS sequence"/>
</dbReference>
<protein>
    <submittedName>
        <fullName evidence="1">Uncharacterized protein</fullName>
    </submittedName>
</protein>
<evidence type="ECO:0000313" key="1">
    <source>
        <dbReference type="EMBL" id="SBS83805.1"/>
    </source>
</evidence>
<sequence>MDGAYGMRTVMNSSRLIEEPKYDMSTVDMGHSTMNTNYLMNGAVLTNAYSNNDFIKNREHYPADMISQYKLDQTLNSYNNTVPMNTIMHADPNDSIGMHGMKKNLDVTGFDSYRNLINYNNTQNTIQTNTIPMNIEDYNTSDIMYMNPNTVDKFSADYLNNLPSADAETMLYSNNFKIPNGNLNTMMHATNTKNNYNSMPYSMPVFENMNNPQMYMQHMNQKQAMSMNTPTSKIEHTCSIRKMPAVSAGVHSDYSGNVGSYPLP</sequence>
<dbReference type="AlphaFoldDB" id="A0A1A8VTE5"/>
<organism evidence="1 2">
    <name type="scientific">Plasmodium ovale curtisi</name>
    <dbReference type="NCBI Taxonomy" id="864141"/>
    <lineage>
        <taxon>Eukaryota</taxon>
        <taxon>Sar</taxon>
        <taxon>Alveolata</taxon>
        <taxon>Apicomplexa</taxon>
        <taxon>Aconoidasida</taxon>
        <taxon>Haemosporida</taxon>
        <taxon>Plasmodiidae</taxon>
        <taxon>Plasmodium</taxon>
        <taxon>Plasmodium (Plasmodium)</taxon>
    </lineage>
</organism>
<evidence type="ECO:0000313" key="2">
    <source>
        <dbReference type="Proteomes" id="UP000078560"/>
    </source>
</evidence>
<name>A0A1A8VTE5_PLAOA</name>
<reference evidence="2" key="1">
    <citation type="submission" date="2016-05" db="EMBL/GenBank/DDBJ databases">
        <authorList>
            <person name="Naeem Raeece"/>
        </authorList>
    </citation>
    <scope>NUCLEOTIDE SEQUENCE [LARGE SCALE GENOMIC DNA]</scope>
</reference>
<gene>
    <name evidence="1" type="ORF">POVCU2_0022920</name>
</gene>